<comment type="subcellular location">
    <subcellularLocation>
        <location evidence="1">Cell membrane</location>
        <topology evidence="1">Single-pass type I membrane protein</topology>
    </subcellularLocation>
</comment>
<proteinExistence type="predicted"/>
<dbReference type="PANTHER" id="PTHR14995:SF2">
    <property type="entry name" value="PROTEIN AMNIONLESS"/>
    <property type="match status" value="1"/>
</dbReference>
<evidence type="ECO:0000256" key="1">
    <source>
        <dbReference type="ARBA" id="ARBA00004251"/>
    </source>
</evidence>
<dbReference type="InterPro" id="IPR026112">
    <property type="entry name" value="AMN"/>
</dbReference>
<dbReference type="GO" id="GO:0030139">
    <property type="term" value="C:endocytic vesicle"/>
    <property type="evidence" value="ECO:0007669"/>
    <property type="project" value="TreeGrafter"/>
</dbReference>
<feature type="transmembrane region" description="Helical" evidence="10">
    <location>
        <begin position="399"/>
        <end position="423"/>
    </location>
</feature>
<evidence type="ECO:0000256" key="7">
    <source>
        <dbReference type="ARBA" id="ARBA00022927"/>
    </source>
</evidence>
<evidence type="ECO:0000256" key="8">
    <source>
        <dbReference type="ARBA" id="ARBA00022989"/>
    </source>
</evidence>
<dbReference type="AlphaFoldDB" id="A0A6P3VUZ2"/>
<evidence type="ECO:0000256" key="6">
    <source>
        <dbReference type="ARBA" id="ARBA00022729"/>
    </source>
</evidence>
<evidence type="ECO:0000313" key="12">
    <source>
        <dbReference type="RefSeq" id="XP_012681887.3"/>
    </source>
</evidence>
<evidence type="ECO:0000256" key="4">
    <source>
        <dbReference type="ARBA" id="ARBA00022475"/>
    </source>
</evidence>
<keyword evidence="8 10" id="KW-1133">Transmembrane helix</keyword>
<gene>
    <name evidence="12" type="primary">amn</name>
</gene>
<dbReference type="Pfam" id="PF14828">
    <property type="entry name" value="Amnionless"/>
    <property type="match status" value="1"/>
</dbReference>
<dbReference type="CTD" id="81693"/>
<keyword evidence="6" id="KW-0732">Signal</keyword>
<keyword evidence="11" id="KW-1185">Reference proteome</keyword>
<evidence type="ECO:0000256" key="3">
    <source>
        <dbReference type="ARBA" id="ARBA00022448"/>
    </source>
</evidence>
<accession>A0A6P3VUZ2</accession>
<dbReference type="GO" id="GO:0006898">
    <property type="term" value="P:receptor-mediated endocytosis"/>
    <property type="evidence" value="ECO:0007669"/>
    <property type="project" value="TreeGrafter"/>
</dbReference>
<keyword evidence="4" id="KW-1003">Cell membrane</keyword>
<sequence length="505" mass="54395">MNNFYDLQPSSHVTVMPLHQDKVHFAVSSHSQPVKMTFQAVALIWLGLLSPASALYKQWIPDTNYGNATNWDKGSVPCGADRVFFAAERRVSVYVETVHSVLEMRLPVDGELILASGAAFVLSDGSDPGCGGGVTARFKDSESLRWFNPELWKAAATWDDLQAGRFLFSVHEESVPCLQDDVVFRPASSFRVDVSSSQQAVPVRSVSIQGQKFSSGSSFSQYLTSRSGKLQFHGSSSPVVTPPSCNDATGCECGNAANHERICASITCPELACQRPLLPAGHCCDVCGAIVSLHVSGAFNLESYRQRLLHLILNKPTYRSVRLGLSKVREEQRLLGFVLRTSQPKIQVLLVEENGEQTSRLAEAAAKDIISDARSNSGDLGIEGADVELSSGNAGGAGAGLVVGVVFAVLLVVVFLVGAGVFLHRRGTISLPSLPAMPSISWRKSSEVGDLDSPLDHGFDNPMFDKNTLMPSEPGLYGESVNSISMTQTGVHFVNPAYDETDFNA</sequence>
<dbReference type="KEGG" id="char:105899271"/>
<keyword evidence="3" id="KW-0813">Transport</keyword>
<reference evidence="12" key="1">
    <citation type="submission" date="2025-08" db="UniProtKB">
        <authorList>
            <consortium name="RefSeq"/>
        </authorList>
    </citation>
    <scope>IDENTIFICATION</scope>
</reference>
<evidence type="ECO:0000256" key="5">
    <source>
        <dbReference type="ARBA" id="ARBA00022692"/>
    </source>
</evidence>
<dbReference type="GO" id="GO:0016324">
    <property type="term" value="C:apical plasma membrane"/>
    <property type="evidence" value="ECO:0007669"/>
    <property type="project" value="TreeGrafter"/>
</dbReference>
<dbReference type="OrthoDB" id="10067964at2759"/>
<protein>
    <recommendedName>
        <fullName evidence="2">Protein amnionless</fullName>
    </recommendedName>
</protein>
<evidence type="ECO:0000256" key="10">
    <source>
        <dbReference type="SAM" id="Phobius"/>
    </source>
</evidence>
<evidence type="ECO:0000256" key="2">
    <source>
        <dbReference type="ARBA" id="ARBA00021200"/>
    </source>
</evidence>
<organism evidence="11 12">
    <name type="scientific">Clupea harengus</name>
    <name type="common">Atlantic herring</name>
    <dbReference type="NCBI Taxonomy" id="7950"/>
    <lineage>
        <taxon>Eukaryota</taxon>
        <taxon>Metazoa</taxon>
        <taxon>Chordata</taxon>
        <taxon>Craniata</taxon>
        <taxon>Vertebrata</taxon>
        <taxon>Euteleostomi</taxon>
        <taxon>Actinopterygii</taxon>
        <taxon>Neopterygii</taxon>
        <taxon>Teleostei</taxon>
        <taxon>Clupei</taxon>
        <taxon>Clupeiformes</taxon>
        <taxon>Clupeoidei</taxon>
        <taxon>Clupeidae</taxon>
        <taxon>Clupea</taxon>
    </lineage>
</organism>
<dbReference type="GeneID" id="105899271"/>
<name>A0A6P3VUZ2_CLUHA</name>
<keyword evidence="5 10" id="KW-0812">Transmembrane</keyword>
<dbReference type="Proteomes" id="UP000515152">
    <property type="component" value="Chromosome 1"/>
</dbReference>
<keyword evidence="9 10" id="KW-0472">Membrane</keyword>
<dbReference type="RefSeq" id="XP_012681887.3">
    <property type="nucleotide sequence ID" value="XM_012826433.3"/>
</dbReference>
<dbReference type="GO" id="GO:0015031">
    <property type="term" value="P:protein transport"/>
    <property type="evidence" value="ECO:0007669"/>
    <property type="project" value="UniProtKB-KW"/>
</dbReference>
<evidence type="ECO:0000256" key="9">
    <source>
        <dbReference type="ARBA" id="ARBA00023136"/>
    </source>
</evidence>
<dbReference type="PANTHER" id="PTHR14995">
    <property type="entry name" value="AMNIONLESS"/>
    <property type="match status" value="1"/>
</dbReference>
<keyword evidence="7" id="KW-0653">Protein transport</keyword>
<evidence type="ECO:0000313" key="11">
    <source>
        <dbReference type="Proteomes" id="UP000515152"/>
    </source>
</evidence>